<accession>A0A821VML2</accession>
<evidence type="ECO:0000313" key="3">
    <source>
        <dbReference type="EMBL" id="CAF5121650.1"/>
    </source>
</evidence>
<dbReference type="EMBL" id="CAJOBP010079469">
    <property type="protein sequence ID" value="CAF4909836.1"/>
    <property type="molecule type" value="Genomic_DNA"/>
</dbReference>
<evidence type="ECO:0000313" key="4">
    <source>
        <dbReference type="EMBL" id="CAF5136587.1"/>
    </source>
</evidence>
<evidence type="ECO:0000313" key="5">
    <source>
        <dbReference type="Proteomes" id="UP000663873"/>
    </source>
</evidence>
<name>A0A821VML2_9BILA</name>
<dbReference type="Proteomes" id="UP000663873">
    <property type="component" value="Unassembled WGS sequence"/>
</dbReference>
<protein>
    <submittedName>
        <fullName evidence="1">Uncharacterized protein</fullName>
    </submittedName>
</protein>
<dbReference type="EMBL" id="CAJOBP010093285">
    <property type="protein sequence ID" value="CAF4954408.1"/>
    <property type="molecule type" value="Genomic_DNA"/>
</dbReference>
<evidence type="ECO:0000313" key="1">
    <source>
        <dbReference type="EMBL" id="CAF4909836.1"/>
    </source>
</evidence>
<comment type="caution">
    <text evidence="1">The sequence shown here is derived from an EMBL/GenBank/DDBJ whole genome shotgun (WGS) entry which is preliminary data.</text>
</comment>
<gene>
    <name evidence="3" type="ORF">QYT958_LOCUS46095</name>
    <name evidence="4" type="ORF">QYT958_LOCUS47323</name>
    <name evidence="1" type="ORF">UJA718_LOCUS45916</name>
    <name evidence="2" type="ORF">UJA718_LOCUS47914</name>
</gene>
<keyword evidence="5" id="KW-1185">Reference proteome</keyword>
<proteinExistence type="predicted"/>
<feature type="non-terminal residue" evidence="1">
    <location>
        <position position="15"/>
    </location>
</feature>
<dbReference type="EMBL" id="CAJOBR010080276">
    <property type="protein sequence ID" value="CAF5121650.1"/>
    <property type="molecule type" value="Genomic_DNA"/>
</dbReference>
<evidence type="ECO:0000313" key="2">
    <source>
        <dbReference type="EMBL" id="CAF4954408.1"/>
    </source>
</evidence>
<reference evidence="1" key="1">
    <citation type="submission" date="2021-02" db="EMBL/GenBank/DDBJ databases">
        <authorList>
            <person name="Nowell W R."/>
        </authorList>
    </citation>
    <scope>NUCLEOTIDE SEQUENCE</scope>
</reference>
<sequence>MPDSLRCVLANRGNR</sequence>
<organism evidence="1 5">
    <name type="scientific">Rotaria socialis</name>
    <dbReference type="NCBI Taxonomy" id="392032"/>
    <lineage>
        <taxon>Eukaryota</taxon>
        <taxon>Metazoa</taxon>
        <taxon>Spiralia</taxon>
        <taxon>Gnathifera</taxon>
        <taxon>Rotifera</taxon>
        <taxon>Eurotatoria</taxon>
        <taxon>Bdelloidea</taxon>
        <taxon>Philodinida</taxon>
        <taxon>Philodinidae</taxon>
        <taxon>Rotaria</taxon>
    </lineage>
</organism>
<dbReference type="Proteomes" id="UP000663848">
    <property type="component" value="Unassembled WGS sequence"/>
</dbReference>
<dbReference type="EMBL" id="CAJOBR010088401">
    <property type="protein sequence ID" value="CAF5136587.1"/>
    <property type="molecule type" value="Genomic_DNA"/>
</dbReference>